<dbReference type="InterPro" id="IPR003439">
    <property type="entry name" value="ABC_transporter-like_ATP-bd"/>
</dbReference>
<accession>A0A1T4K9Z8</accession>
<dbReference type="Gene3D" id="3.40.50.300">
    <property type="entry name" value="P-loop containing nucleotide triphosphate hydrolases"/>
    <property type="match status" value="1"/>
</dbReference>
<dbReference type="EMBL" id="FUXA01000003">
    <property type="protein sequence ID" value="SJZ39143.1"/>
    <property type="molecule type" value="Genomic_DNA"/>
</dbReference>
<evidence type="ECO:0000256" key="1">
    <source>
        <dbReference type="ARBA" id="ARBA00005417"/>
    </source>
</evidence>
<comment type="similarity">
    <text evidence="1">Belongs to the ABC transporter superfamily.</text>
</comment>
<dbReference type="AlphaFoldDB" id="A0A1T4K9Z8"/>
<evidence type="ECO:0000256" key="4">
    <source>
        <dbReference type="ARBA" id="ARBA00022840"/>
    </source>
</evidence>
<evidence type="ECO:0000259" key="5">
    <source>
        <dbReference type="PROSITE" id="PS50893"/>
    </source>
</evidence>
<feature type="domain" description="ABC transporter" evidence="5">
    <location>
        <begin position="2"/>
        <end position="232"/>
    </location>
</feature>
<evidence type="ECO:0000256" key="3">
    <source>
        <dbReference type="ARBA" id="ARBA00022741"/>
    </source>
</evidence>
<keyword evidence="3" id="KW-0547">Nucleotide-binding</keyword>
<dbReference type="GO" id="GO:0016887">
    <property type="term" value="F:ATP hydrolysis activity"/>
    <property type="evidence" value="ECO:0007669"/>
    <property type="project" value="InterPro"/>
</dbReference>
<evidence type="ECO:0000313" key="7">
    <source>
        <dbReference type="Proteomes" id="UP000189857"/>
    </source>
</evidence>
<name>A0A1T4K9Z8_9FIRM</name>
<gene>
    <name evidence="6" type="ORF">SAMN02745110_00280</name>
</gene>
<dbReference type="CDD" id="cd03230">
    <property type="entry name" value="ABC_DR_subfamily_A"/>
    <property type="match status" value="1"/>
</dbReference>
<dbReference type="PROSITE" id="PS50893">
    <property type="entry name" value="ABC_TRANSPORTER_2"/>
    <property type="match status" value="1"/>
</dbReference>
<sequence>MLYLSNLVKYYNDFLAVAGINLHVPKGDLFGFVGPNGAGKTTTIRMTCGLLQPTSGGIWINGISQAAHADLMKKQIGYVPDFFGVYDNLKVSEYMEFYGSLYGIGYREIKNMTAGLLELVNLSDKLDENVDSLSRGMKQRLCVARALLHNPELLILDEPSSGLDPRARIEMKELLMNLQSMGKTIIISSHILSELSEMCNSIGIMNKGRIVAAGTIDDILGRGRQDTRVIIGIANDIEKASMIAKENPEILLDSVRENQIIIRSSDDTLMNRYVGQLISNEVIVTGIIKEENSLETLFMQLTGDNVNYANQSNN</sequence>
<dbReference type="PANTHER" id="PTHR43335">
    <property type="entry name" value="ABC TRANSPORTER, ATP-BINDING PROTEIN"/>
    <property type="match status" value="1"/>
</dbReference>
<dbReference type="InterPro" id="IPR027417">
    <property type="entry name" value="P-loop_NTPase"/>
</dbReference>
<keyword evidence="7" id="KW-1185">Reference proteome</keyword>
<proteinExistence type="inferred from homology"/>
<dbReference type="OrthoDB" id="9775135at2"/>
<dbReference type="InterPro" id="IPR003593">
    <property type="entry name" value="AAA+_ATPase"/>
</dbReference>
<reference evidence="6 7" key="1">
    <citation type="submission" date="2017-02" db="EMBL/GenBank/DDBJ databases">
        <authorList>
            <person name="Peterson S.W."/>
        </authorList>
    </citation>
    <scope>NUCLEOTIDE SEQUENCE [LARGE SCALE GENOMIC DNA]</scope>
    <source>
        <strain evidence="6 7">ATCC 17233</strain>
    </source>
</reference>
<dbReference type="SUPFAM" id="SSF52540">
    <property type="entry name" value="P-loop containing nucleoside triphosphate hydrolases"/>
    <property type="match status" value="1"/>
</dbReference>
<dbReference type="RefSeq" id="WP_078785953.1">
    <property type="nucleotide sequence ID" value="NZ_CACZYW010000015.1"/>
</dbReference>
<dbReference type="PANTHER" id="PTHR43335:SF3">
    <property type="entry name" value="ABC TRANSPORTER"/>
    <property type="match status" value="1"/>
</dbReference>
<evidence type="ECO:0000256" key="2">
    <source>
        <dbReference type="ARBA" id="ARBA00022448"/>
    </source>
</evidence>
<keyword evidence="4 6" id="KW-0067">ATP-binding</keyword>
<dbReference type="Proteomes" id="UP000189857">
    <property type="component" value="Unassembled WGS sequence"/>
</dbReference>
<dbReference type="Pfam" id="PF00005">
    <property type="entry name" value="ABC_tran"/>
    <property type="match status" value="1"/>
</dbReference>
<dbReference type="GO" id="GO:0005524">
    <property type="term" value="F:ATP binding"/>
    <property type="evidence" value="ECO:0007669"/>
    <property type="project" value="UniProtKB-KW"/>
</dbReference>
<evidence type="ECO:0000313" key="6">
    <source>
        <dbReference type="EMBL" id="SJZ39143.1"/>
    </source>
</evidence>
<organism evidence="6 7">
    <name type="scientific">Eubacterium ruminantium</name>
    <dbReference type="NCBI Taxonomy" id="42322"/>
    <lineage>
        <taxon>Bacteria</taxon>
        <taxon>Bacillati</taxon>
        <taxon>Bacillota</taxon>
        <taxon>Clostridia</taxon>
        <taxon>Eubacteriales</taxon>
        <taxon>Eubacteriaceae</taxon>
        <taxon>Eubacterium</taxon>
    </lineage>
</organism>
<keyword evidence="2" id="KW-0813">Transport</keyword>
<dbReference type="SMART" id="SM00382">
    <property type="entry name" value="AAA"/>
    <property type="match status" value="1"/>
</dbReference>
<protein>
    <submittedName>
        <fullName evidence="6">ABC-2 type transport system ATP-binding protein</fullName>
    </submittedName>
</protein>